<protein>
    <submittedName>
        <fullName evidence="2">Short-chain dehydrogenase</fullName>
    </submittedName>
</protein>
<dbReference type="CDD" id="cd05327">
    <property type="entry name" value="retinol-DH_like_SDR_c_like"/>
    <property type="match status" value="1"/>
</dbReference>
<evidence type="ECO:0000313" key="3">
    <source>
        <dbReference type="Proteomes" id="UP000064189"/>
    </source>
</evidence>
<evidence type="ECO:0000313" key="2">
    <source>
        <dbReference type="EMBL" id="KWW12608.1"/>
    </source>
</evidence>
<dbReference type="NCBIfam" id="NF004846">
    <property type="entry name" value="PRK06197.1"/>
    <property type="match status" value="1"/>
</dbReference>
<dbReference type="Gene3D" id="3.40.50.720">
    <property type="entry name" value="NAD(P)-binding Rossmann-like Domain"/>
    <property type="match status" value="1"/>
</dbReference>
<dbReference type="GO" id="GO:0016491">
    <property type="term" value="F:oxidoreductase activity"/>
    <property type="evidence" value="ECO:0007669"/>
    <property type="project" value="UniProtKB-KW"/>
</dbReference>
<dbReference type="AlphaFoldDB" id="A0A109MTJ4"/>
<dbReference type="InterPro" id="IPR036291">
    <property type="entry name" value="NAD(P)-bd_dom_sf"/>
</dbReference>
<keyword evidence="1" id="KW-0560">Oxidoreductase</keyword>
<comment type="caution">
    <text evidence="2">The sequence shown here is derived from an EMBL/GenBank/DDBJ whole genome shotgun (WGS) entry which is preliminary data.</text>
</comment>
<dbReference type="Proteomes" id="UP000064189">
    <property type="component" value="Unassembled WGS sequence"/>
</dbReference>
<dbReference type="SUPFAM" id="SSF51735">
    <property type="entry name" value="NAD(P)-binding Rossmann-fold domains"/>
    <property type="match status" value="1"/>
</dbReference>
<dbReference type="PRINTS" id="PR00081">
    <property type="entry name" value="GDHRDH"/>
</dbReference>
<reference evidence="2 3" key="1">
    <citation type="submission" date="2015-11" db="EMBL/GenBank/DDBJ databases">
        <title>Genome Sequence of Bacillus simplex strain VanAntwerpen2.</title>
        <authorList>
            <person name="Couger M.B."/>
        </authorList>
    </citation>
    <scope>NUCLEOTIDE SEQUENCE [LARGE SCALE GENOMIC DNA]</scope>
    <source>
        <strain evidence="2 3">VanAntwerpen02</strain>
    </source>
</reference>
<organism evidence="2 3">
    <name type="scientific">Peribacillus simplex</name>
    <dbReference type="NCBI Taxonomy" id="1478"/>
    <lineage>
        <taxon>Bacteria</taxon>
        <taxon>Bacillati</taxon>
        <taxon>Bacillota</taxon>
        <taxon>Bacilli</taxon>
        <taxon>Bacillales</taxon>
        <taxon>Bacillaceae</taxon>
        <taxon>Peribacillus</taxon>
    </lineage>
</organism>
<sequence length="312" mass="34299">MTDKWNGEEMADVSKQTIVITGANSGLGFETAFALAGKGAEIILAVRNASKGERALDRIFSVYPNANIRVMQLDLSDLSSIRHFADSYKENYDSLSVLINNAGVMIPPYSKTKDGFELQFGINHLGHFALTGLLLPRILSTPSSRVVTLSSLAAINGFIDFDNLNGENGYKPMKYYGQSKLANLLFARELHHKFNQHGASSISVACHPGLSHTNLMSRGSGKPINRFVHYLSKSMTQPASMGALSTLFAATEPSLTGGEYIGPDGKKSRKGFPKKDDIIDTLYNEETSKRLWDISETMTEVNYRFTESVMPK</sequence>
<name>A0A109MTJ4_9BACI</name>
<dbReference type="PANTHER" id="PTHR43157:SF31">
    <property type="entry name" value="PHOSPHATIDYLINOSITOL-GLYCAN BIOSYNTHESIS CLASS F PROTEIN"/>
    <property type="match status" value="1"/>
</dbReference>
<dbReference type="EMBL" id="LNNH01000046">
    <property type="protein sequence ID" value="KWW12608.1"/>
    <property type="molecule type" value="Genomic_DNA"/>
</dbReference>
<dbReference type="Pfam" id="PF00106">
    <property type="entry name" value="adh_short"/>
    <property type="match status" value="1"/>
</dbReference>
<dbReference type="InterPro" id="IPR002347">
    <property type="entry name" value="SDR_fam"/>
</dbReference>
<dbReference type="NCBIfam" id="NF004513">
    <property type="entry name" value="PRK05854.1"/>
    <property type="match status" value="1"/>
</dbReference>
<dbReference type="RefSeq" id="WP_061143931.1">
    <property type="nucleotide sequence ID" value="NZ_LNNH01000046.1"/>
</dbReference>
<keyword evidence="3" id="KW-1185">Reference proteome</keyword>
<accession>A0A109MTJ4</accession>
<gene>
    <name evidence="2" type="ORF">AS888_09620</name>
</gene>
<evidence type="ECO:0000256" key="1">
    <source>
        <dbReference type="ARBA" id="ARBA00023002"/>
    </source>
</evidence>
<proteinExistence type="predicted"/>
<dbReference type="PANTHER" id="PTHR43157">
    <property type="entry name" value="PHOSPHATIDYLINOSITOL-GLYCAN BIOSYNTHESIS CLASS F PROTEIN-RELATED"/>
    <property type="match status" value="1"/>
</dbReference>